<dbReference type="EMBL" id="JAPWTK010001051">
    <property type="protein sequence ID" value="KAJ8934306.1"/>
    <property type="molecule type" value="Genomic_DNA"/>
</dbReference>
<dbReference type="InterPro" id="IPR036770">
    <property type="entry name" value="Ankyrin_rpt-contain_sf"/>
</dbReference>
<feature type="repeat" description="ANK" evidence="3">
    <location>
        <begin position="257"/>
        <end position="289"/>
    </location>
</feature>
<dbReference type="SMART" id="SM00248">
    <property type="entry name" value="ANK"/>
    <property type="match status" value="5"/>
</dbReference>
<feature type="non-terminal residue" evidence="4">
    <location>
        <position position="1"/>
    </location>
</feature>
<feature type="repeat" description="ANK" evidence="3">
    <location>
        <begin position="193"/>
        <end position="225"/>
    </location>
</feature>
<dbReference type="PROSITE" id="PS50297">
    <property type="entry name" value="ANK_REP_REGION"/>
    <property type="match status" value="4"/>
</dbReference>
<gene>
    <name evidence="4" type="ORF">NQ318_004607</name>
</gene>
<evidence type="ECO:0000313" key="5">
    <source>
        <dbReference type="Proteomes" id="UP001162162"/>
    </source>
</evidence>
<proteinExistence type="predicted"/>
<dbReference type="Pfam" id="PF12796">
    <property type="entry name" value="Ank_2"/>
    <property type="match status" value="2"/>
</dbReference>
<evidence type="ECO:0000256" key="3">
    <source>
        <dbReference type="PROSITE-ProRule" id="PRU00023"/>
    </source>
</evidence>
<dbReference type="SUPFAM" id="SSF48403">
    <property type="entry name" value="Ankyrin repeat"/>
    <property type="match status" value="1"/>
</dbReference>
<dbReference type="AlphaFoldDB" id="A0AAV8X6A1"/>
<reference evidence="4" key="1">
    <citation type="journal article" date="2023" name="Insect Mol. Biol.">
        <title>Genome sequencing provides insights into the evolution of gene families encoding plant cell wall-degrading enzymes in longhorned beetles.</title>
        <authorList>
            <person name="Shin N.R."/>
            <person name="Okamura Y."/>
            <person name="Kirsch R."/>
            <person name="Pauchet Y."/>
        </authorList>
    </citation>
    <scope>NUCLEOTIDE SEQUENCE</scope>
    <source>
        <strain evidence="4">AMC_N1</strain>
    </source>
</reference>
<dbReference type="PANTHER" id="PTHR24166:SF48">
    <property type="entry name" value="PROTEIN VAPYRIN"/>
    <property type="match status" value="1"/>
</dbReference>
<evidence type="ECO:0000313" key="4">
    <source>
        <dbReference type="EMBL" id="KAJ8934306.1"/>
    </source>
</evidence>
<keyword evidence="1" id="KW-0677">Repeat</keyword>
<dbReference type="Gene3D" id="1.25.40.20">
    <property type="entry name" value="Ankyrin repeat-containing domain"/>
    <property type="match status" value="4"/>
</dbReference>
<protein>
    <submittedName>
        <fullName evidence="4">Uncharacterized protein</fullName>
    </submittedName>
</protein>
<evidence type="ECO:0000256" key="2">
    <source>
        <dbReference type="ARBA" id="ARBA00023043"/>
    </source>
</evidence>
<dbReference type="Proteomes" id="UP001162162">
    <property type="component" value="Unassembled WGS sequence"/>
</dbReference>
<feature type="repeat" description="ANK" evidence="3">
    <location>
        <begin position="322"/>
        <end position="354"/>
    </location>
</feature>
<dbReference type="PANTHER" id="PTHR24166">
    <property type="entry name" value="ROLLING PEBBLES, ISOFORM B"/>
    <property type="match status" value="1"/>
</dbReference>
<organism evidence="4 5">
    <name type="scientific">Aromia moschata</name>
    <dbReference type="NCBI Taxonomy" id="1265417"/>
    <lineage>
        <taxon>Eukaryota</taxon>
        <taxon>Metazoa</taxon>
        <taxon>Ecdysozoa</taxon>
        <taxon>Arthropoda</taxon>
        <taxon>Hexapoda</taxon>
        <taxon>Insecta</taxon>
        <taxon>Pterygota</taxon>
        <taxon>Neoptera</taxon>
        <taxon>Endopterygota</taxon>
        <taxon>Coleoptera</taxon>
        <taxon>Polyphaga</taxon>
        <taxon>Cucujiformia</taxon>
        <taxon>Chrysomeloidea</taxon>
        <taxon>Cerambycidae</taxon>
        <taxon>Cerambycinae</taxon>
        <taxon>Callichromatini</taxon>
        <taxon>Aromia</taxon>
    </lineage>
</organism>
<accession>A0AAV8X6A1</accession>
<evidence type="ECO:0000256" key="1">
    <source>
        <dbReference type="ARBA" id="ARBA00022737"/>
    </source>
</evidence>
<dbReference type="Pfam" id="PF00023">
    <property type="entry name" value="Ank"/>
    <property type="match status" value="1"/>
</dbReference>
<dbReference type="InterPro" id="IPR002110">
    <property type="entry name" value="Ankyrin_rpt"/>
</dbReference>
<dbReference type="PROSITE" id="PS50088">
    <property type="entry name" value="ANK_REPEAT"/>
    <property type="match status" value="4"/>
</dbReference>
<dbReference type="PRINTS" id="PR01415">
    <property type="entry name" value="ANKYRIN"/>
</dbReference>
<dbReference type="InterPro" id="IPR050889">
    <property type="entry name" value="Dendritic_Spine_Reg/Scaffold"/>
</dbReference>
<sequence>WLFHTLTEIPTTKKGGSAGLEGTSYQINLLIIFLLKGLKLEEEWYLSTENEDAAKFDDLVFLKNISKEVICDENIKEFLECLQFLTNYPIKGNLDAVVEKVIAETDLARNLDSKSAYNYMYRKIQDWFKQDKGVYLTKKHAKALICEIRTNNYCNVLEKSDVHFKNCELPVNDPNVVMFLVSRGASVDLKNSYGCTALHEAAFRGRLDIVQYLIEEKAEINAKDAHGSTPLHSECLHLELMKFLVDNGADVNETDVEGRTPLHIAAKCGDVELFKYLELNGADAQARDEDGRSPLHYATCPGSLGVLAHLLETYDVDLVDHSGETALYVAVKRGHLDVVKFLVSRGANVNIKNNDGRTALHEAT</sequence>
<feature type="repeat" description="ANK" evidence="3">
    <location>
        <begin position="290"/>
        <end position="312"/>
    </location>
</feature>
<keyword evidence="5" id="KW-1185">Reference proteome</keyword>
<name>A0AAV8X6A1_9CUCU</name>
<keyword evidence="2 3" id="KW-0040">ANK repeat</keyword>
<comment type="caution">
    <text evidence="4">The sequence shown here is derived from an EMBL/GenBank/DDBJ whole genome shotgun (WGS) entry which is preliminary data.</text>
</comment>